<proteinExistence type="predicted"/>
<gene>
    <name evidence="3" type="ORF">K460DRAFT_399940</name>
</gene>
<accession>A0A9P4LBP8</accession>
<dbReference type="OrthoDB" id="3358048at2759"/>
<evidence type="ECO:0000256" key="1">
    <source>
        <dbReference type="SAM" id="MobiDB-lite"/>
    </source>
</evidence>
<evidence type="ECO:0000313" key="4">
    <source>
        <dbReference type="Proteomes" id="UP000800039"/>
    </source>
</evidence>
<dbReference type="Proteomes" id="UP000800039">
    <property type="component" value="Unassembled WGS sequence"/>
</dbReference>
<dbReference type="EMBL" id="ML976614">
    <property type="protein sequence ID" value="KAF1849831.1"/>
    <property type="molecule type" value="Genomic_DNA"/>
</dbReference>
<comment type="caution">
    <text evidence="3">The sequence shown here is derived from an EMBL/GenBank/DDBJ whole genome shotgun (WGS) entry which is preliminary data.</text>
</comment>
<keyword evidence="2" id="KW-1133">Transmembrane helix</keyword>
<reference evidence="3" key="1">
    <citation type="submission" date="2020-01" db="EMBL/GenBank/DDBJ databases">
        <authorList>
            <consortium name="DOE Joint Genome Institute"/>
            <person name="Haridas S."/>
            <person name="Albert R."/>
            <person name="Binder M."/>
            <person name="Bloem J."/>
            <person name="Labutti K."/>
            <person name="Salamov A."/>
            <person name="Andreopoulos B."/>
            <person name="Baker S.E."/>
            <person name="Barry K."/>
            <person name="Bills G."/>
            <person name="Bluhm B.H."/>
            <person name="Cannon C."/>
            <person name="Castanera R."/>
            <person name="Culley D.E."/>
            <person name="Daum C."/>
            <person name="Ezra D."/>
            <person name="Gonzalez J.B."/>
            <person name="Henrissat B."/>
            <person name="Kuo A."/>
            <person name="Liang C."/>
            <person name="Lipzen A."/>
            <person name="Lutzoni F."/>
            <person name="Magnuson J."/>
            <person name="Mondo S."/>
            <person name="Nolan M."/>
            <person name="Ohm R."/>
            <person name="Pangilinan J."/>
            <person name="Park H.-J."/>
            <person name="Ramirez L."/>
            <person name="Alfaro M."/>
            <person name="Sun H."/>
            <person name="Tritt A."/>
            <person name="Yoshinaga Y."/>
            <person name="Zwiers L.-H."/>
            <person name="Turgeon B.G."/>
            <person name="Goodwin S.B."/>
            <person name="Spatafora J.W."/>
            <person name="Crous P.W."/>
            <person name="Grigoriev I.V."/>
        </authorList>
    </citation>
    <scope>NUCLEOTIDE SEQUENCE</scope>
    <source>
        <strain evidence="3">CBS 394.84</strain>
    </source>
</reference>
<keyword evidence="4" id="KW-1185">Reference proteome</keyword>
<sequence length="231" mass="25079">MAAQRLRKTFKYPSESDDEDAVEAGMDEQDQAHLISSLSSHDTSATHTYTLALLVLPLAPTILYLPRLFSLSTIIPSVVAIASLLATAYTLYFLPLPPVEPDVDGSSANTKTGARSSKGKEKAESARGYGSKVPPWEKQAAKPGRRPVPYISDEVADLLAEYIVTVNRAVCGILALFETWQARAWSEGLMIGGGYLPGLICMIILYARTELRIIDVNGLERLKPVAKGKDS</sequence>
<feature type="transmembrane region" description="Helical" evidence="2">
    <location>
        <begin position="73"/>
        <end position="94"/>
    </location>
</feature>
<evidence type="ECO:0000256" key="2">
    <source>
        <dbReference type="SAM" id="Phobius"/>
    </source>
</evidence>
<dbReference type="RefSeq" id="XP_040792394.1">
    <property type="nucleotide sequence ID" value="XM_040936277.1"/>
</dbReference>
<organism evidence="3 4">
    <name type="scientific">Cucurbitaria berberidis CBS 394.84</name>
    <dbReference type="NCBI Taxonomy" id="1168544"/>
    <lineage>
        <taxon>Eukaryota</taxon>
        <taxon>Fungi</taxon>
        <taxon>Dikarya</taxon>
        <taxon>Ascomycota</taxon>
        <taxon>Pezizomycotina</taxon>
        <taxon>Dothideomycetes</taxon>
        <taxon>Pleosporomycetidae</taxon>
        <taxon>Pleosporales</taxon>
        <taxon>Pleosporineae</taxon>
        <taxon>Cucurbitariaceae</taxon>
        <taxon>Cucurbitaria</taxon>
    </lineage>
</organism>
<keyword evidence="2" id="KW-0812">Transmembrane</keyword>
<feature type="transmembrane region" description="Helical" evidence="2">
    <location>
        <begin position="188"/>
        <end position="207"/>
    </location>
</feature>
<feature type="compositionally biased region" description="Polar residues" evidence="1">
    <location>
        <begin position="106"/>
        <end position="115"/>
    </location>
</feature>
<keyword evidence="2" id="KW-0472">Membrane</keyword>
<protein>
    <submittedName>
        <fullName evidence="3">Uncharacterized protein</fullName>
    </submittedName>
</protein>
<dbReference type="AlphaFoldDB" id="A0A9P4LBP8"/>
<evidence type="ECO:0000313" key="3">
    <source>
        <dbReference type="EMBL" id="KAF1849831.1"/>
    </source>
</evidence>
<dbReference type="GeneID" id="63853527"/>
<feature type="region of interest" description="Disordered" evidence="1">
    <location>
        <begin position="103"/>
        <end position="144"/>
    </location>
</feature>
<name>A0A9P4LBP8_9PLEO</name>